<proteinExistence type="predicted"/>
<evidence type="ECO:0000313" key="2">
    <source>
        <dbReference type="Proteomes" id="UP000265520"/>
    </source>
</evidence>
<dbReference type="AlphaFoldDB" id="A0A392P3F4"/>
<dbReference type="Proteomes" id="UP000265520">
    <property type="component" value="Unassembled WGS sequence"/>
</dbReference>
<comment type="caution">
    <text evidence="1">The sequence shown here is derived from an EMBL/GenBank/DDBJ whole genome shotgun (WGS) entry which is preliminary data.</text>
</comment>
<sequence>VLKKYPSKFIGCCLANPADDGSGLKQFEHLVLEV</sequence>
<evidence type="ECO:0000313" key="1">
    <source>
        <dbReference type="EMBL" id="MCI05949.1"/>
    </source>
</evidence>
<accession>A0A392P3F4</accession>
<reference evidence="1 2" key="1">
    <citation type="journal article" date="2018" name="Front. Plant Sci.">
        <title>Red Clover (Trifolium pratense) and Zigzag Clover (T. medium) - A Picture of Genomic Similarities and Differences.</title>
        <authorList>
            <person name="Dluhosova J."/>
            <person name="Istvanek J."/>
            <person name="Nedelnik J."/>
            <person name="Repkova J."/>
        </authorList>
    </citation>
    <scope>NUCLEOTIDE SEQUENCE [LARGE SCALE GENOMIC DNA]</scope>
    <source>
        <strain evidence="2">cv. 10/8</strain>
        <tissue evidence="1">Leaf</tissue>
    </source>
</reference>
<organism evidence="1 2">
    <name type="scientific">Trifolium medium</name>
    <dbReference type="NCBI Taxonomy" id="97028"/>
    <lineage>
        <taxon>Eukaryota</taxon>
        <taxon>Viridiplantae</taxon>
        <taxon>Streptophyta</taxon>
        <taxon>Embryophyta</taxon>
        <taxon>Tracheophyta</taxon>
        <taxon>Spermatophyta</taxon>
        <taxon>Magnoliopsida</taxon>
        <taxon>eudicotyledons</taxon>
        <taxon>Gunneridae</taxon>
        <taxon>Pentapetalae</taxon>
        <taxon>rosids</taxon>
        <taxon>fabids</taxon>
        <taxon>Fabales</taxon>
        <taxon>Fabaceae</taxon>
        <taxon>Papilionoideae</taxon>
        <taxon>50 kb inversion clade</taxon>
        <taxon>NPAAA clade</taxon>
        <taxon>Hologalegina</taxon>
        <taxon>IRL clade</taxon>
        <taxon>Trifolieae</taxon>
        <taxon>Trifolium</taxon>
    </lineage>
</organism>
<keyword evidence="2" id="KW-1185">Reference proteome</keyword>
<feature type="non-terminal residue" evidence="1">
    <location>
        <position position="1"/>
    </location>
</feature>
<protein>
    <submittedName>
        <fullName evidence="1">Uncharacterized protein</fullName>
    </submittedName>
</protein>
<dbReference type="EMBL" id="LXQA010060249">
    <property type="protein sequence ID" value="MCI05949.1"/>
    <property type="molecule type" value="Genomic_DNA"/>
</dbReference>
<name>A0A392P3F4_9FABA</name>